<feature type="region of interest" description="Disordered" evidence="2">
    <location>
        <begin position="601"/>
        <end position="623"/>
    </location>
</feature>
<evidence type="ECO:0000256" key="3">
    <source>
        <dbReference type="SAM" id="SignalP"/>
    </source>
</evidence>
<feature type="signal peptide" evidence="3">
    <location>
        <begin position="1"/>
        <end position="25"/>
    </location>
</feature>
<dbReference type="Gene3D" id="3.40.50.1240">
    <property type="entry name" value="Phosphoglycerate mutase-like"/>
    <property type="match status" value="2"/>
</dbReference>
<reference evidence="4 5" key="1">
    <citation type="submission" date="2016-03" db="EMBL/GenBank/DDBJ databases">
        <authorList>
            <person name="Ploux O."/>
        </authorList>
    </citation>
    <scope>NUCLEOTIDE SEQUENCE [LARGE SCALE GENOMIC DNA]</scope>
    <source>
        <strain evidence="4 5">UAMH 11012</strain>
    </source>
</reference>
<protein>
    <submittedName>
        <fullName evidence="4">Related to 3-phytase B</fullName>
    </submittedName>
</protein>
<evidence type="ECO:0000313" key="4">
    <source>
        <dbReference type="EMBL" id="CZR58990.1"/>
    </source>
</evidence>
<dbReference type="InterPro" id="IPR000560">
    <property type="entry name" value="His_Pase_clade-2"/>
</dbReference>
<accession>A0A1L7X1U6</accession>
<keyword evidence="1" id="KW-0378">Hydrolase</keyword>
<dbReference type="GO" id="GO:0003993">
    <property type="term" value="F:acid phosphatase activity"/>
    <property type="evidence" value="ECO:0007669"/>
    <property type="project" value="TreeGrafter"/>
</dbReference>
<sequence length="761" mass="80101">MAVLSTIKLAGAVALVGSLNMGVGATTFLAPEQDIVLPSSDTASEPLEWLGANSPYFAGPNINGISSSVPEGCTVEQVAYNVRHGSRYPDSGAYAQWTTLYAKIQAANFTATSSMAFLKDWEPVLTNPTLQIAQESPTGFKEAYDLGYTLRTRYPKLYSYGAPFISWANLYPRVVQTAQNFVRGFLGSTASSLGQVITINSTGSEQALFDSLSPSDLCPNFVDGNGGTEQTTWNSIYLPPILARLEALIDGDLAFTTTDVSIMPYLCGFESQITGTLSPWCSVFTDEELKQYEYAQDLRYYYGMGPGEDLPSKMMLPYLDSLVGLLNQGPGVNGTYANGTSYTLPNIITAFMNDGQITELGAATGVWDTTLSLGNGTSIPDGYTYISSHFVTMRGTVAFERLNCVASSASKAKRDEEEVVTVTEKKTITLCTETESSTALAEVTTKKPEMTTSTILKTSVYAITSCPPTVKKCPIGEKTSTVYTSTTVCPVDEASSTAKAAGEWTTSTLVETSSYIVTSCKHYDKHCKVGETTSTVYTMTTVCPVEASTTSVAGSWTTSTHLSTSIGKKGTSVITSKTSYIVSASATATATGYSSGFVTKTNSGSGSGPSTTSGGRSASSSSSGSASVTASASYSSSGSGYSNTTSSLSLTTSPYLNATTTASYSNTTSTSSSATSSPTLGNQIYIRIILNDAVYPVPSCQDGPGSSCLMSEYVTLIKKKVEDAGDLVTRCNVTKAGAPTTVKGASFFTDLSDSWLGSVVP</sequence>
<feature type="chain" id="PRO_5009875227" evidence="3">
    <location>
        <begin position="26"/>
        <end position="761"/>
    </location>
</feature>
<gene>
    <name evidence="4" type="ORF">PAC_08882</name>
</gene>
<dbReference type="Proteomes" id="UP000184330">
    <property type="component" value="Unassembled WGS sequence"/>
</dbReference>
<keyword evidence="5" id="KW-1185">Reference proteome</keyword>
<dbReference type="EMBL" id="FJOG01000013">
    <property type="protein sequence ID" value="CZR58990.1"/>
    <property type="molecule type" value="Genomic_DNA"/>
</dbReference>
<dbReference type="PANTHER" id="PTHR20963:SF23">
    <property type="entry name" value="3-PHYTASE"/>
    <property type="match status" value="1"/>
</dbReference>
<evidence type="ECO:0000256" key="1">
    <source>
        <dbReference type="ARBA" id="ARBA00022801"/>
    </source>
</evidence>
<keyword evidence="3" id="KW-0732">Signal</keyword>
<evidence type="ECO:0000256" key="2">
    <source>
        <dbReference type="SAM" id="MobiDB-lite"/>
    </source>
</evidence>
<dbReference type="InterPro" id="IPR029033">
    <property type="entry name" value="His_PPase_superfam"/>
</dbReference>
<dbReference type="STRING" id="576137.A0A1L7X1U6"/>
<dbReference type="AlphaFoldDB" id="A0A1L7X1U6"/>
<dbReference type="GO" id="GO:0009277">
    <property type="term" value="C:fungal-type cell wall"/>
    <property type="evidence" value="ECO:0007669"/>
    <property type="project" value="TreeGrafter"/>
</dbReference>
<dbReference type="OrthoDB" id="6509975at2759"/>
<dbReference type="PANTHER" id="PTHR20963">
    <property type="entry name" value="MULTIPLE INOSITOL POLYPHOSPHATE PHOSPHATASE-RELATED"/>
    <property type="match status" value="1"/>
</dbReference>
<name>A0A1L7X1U6_9HELO</name>
<organism evidence="4 5">
    <name type="scientific">Phialocephala subalpina</name>
    <dbReference type="NCBI Taxonomy" id="576137"/>
    <lineage>
        <taxon>Eukaryota</taxon>
        <taxon>Fungi</taxon>
        <taxon>Dikarya</taxon>
        <taxon>Ascomycota</taxon>
        <taxon>Pezizomycotina</taxon>
        <taxon>Leotiomycetes</taxon>
        <taxon>Helotiales</taxon>
        <taxon>Mollisiaceae</taxon>
        <taxon>Phialocephala</taxon>
        <taxon>Phialocephala fortinii species complex</taxon>
    </lineage>
</organism>
<dbReference type="CDD" id="cd07061">
    <property type="entry name" value="HP_HAP_like"/>
    <property type="match status" value="1"/>
</dbReference>
<dbReference type="Pfam" id="PF00328">
    <property type="entry name" value="His_Phos_2"/>
    <property type="match status" value="1"/>
</dbReference>
<dbReference type="SUPFAM" id="SSF53254">
    <property type="entry name" value="Phosphoglycerate mutase-like"/>
    <property type="match status" value="2"/>
</dbReference>
<evidence type="ECO:0000313" key="5">
    <source>
        <dbReference type="Proteomes" id="UP000184330"/>
    </source>
</evidence>
<proteinExistence type="predicted"/>